<evidence type="ECO:0000313" key="9">
    <source>
        <dbReference type="Ensembl" id="ENSMMMP00000025864.1"/>
    </source>
</evidence>
<evidence type="ECO:0000259" key="8">
    <source>
        <dbReference type="SMART" id="SM00479"/>
    </source>
</evidence>
<feature type="region of interest" description="Disordered" evidence="7">
    <location>
        <begin position="1"/>
        <end position="33"/>
    </location>
</feature>
<dbReference type="Gene3D" id="3.30.420.10">
    <property type="entry name" value="Ribonuclease H-like superfamily/Ribonuclease H"/>
    <property type="match status" value="1"/>
</dbReference>
<keyword evidence="4" id="KW-0378">Hydrolase</keyword>
<dbReference type="InterPro" id="IPR031736">
    <property type="entry name" value="REXO1-like_dom"/>
</dbReference>
<dbReference type="PANTHER" id="PTHR12801:SF62">
    <property type="entry name" value="RNA EXONUCLEASE 1 HOMOLOG"/>
    <property type="match status" value="1"/>
</dbReference>
<name>A0A8C6A9L2_MARMA</name>
<sequence>MIGKPSAQDSFSAGCPEAQRAAREASLPSQHGSWPCVAPREAHTCAKAPGFLVIKADQPRRGPALPPGWPQPNQEVCGPGARPAQSKECCWLLPAERTTKKHEDWPGIFLDPVEKRRRNFLGDNPGFARAITSTKRTCRSSSGQSDNGPQLSSGPQMCLLSGAETKLTTVASRRIGRGTSLGKFRKAAVKKASEGRISTALRQGYFSLFLEECHKFSRPQEAVQMAWSEEQMAYNSSPSEEIYVRLALKVLGKLRGLVPSVVPGLHRAALYSRLRDYVLSQEQLHGHGYPFPHPQKPGAALLLGALDKPRHGVRICCRCGSQYAVSSSGRCVSADLCHYHWGRLQHQPVAAGWESRYTCCFAPAGSRGCQVARQHVRDGRKEDLQGFVRTVEKPFREDAHPGVYALDCEMCYTTHGLELTRVTVVDAEMRVVYDTFVKPNNQIVDYNTRFSGVTQDHLASCRTRLPHVQTALLSLFSADTILIGHSLQCDLLALKLIHHSVVDTAVLFPHPRGLPYKCSLRSLVARYLRRSIQASASGHSPREDASACMRLVLWKLREDSSPPSSWGSKASRTPFLLGLGTFTPAPCHPRDSGVSPLTTHWSRAEETPLPVPELSHEPIPGNSLSSSFLEKLLGGLPTGTWRPPWPRNRHSPSEEIPDRPKCQ</sequence>
<keyword evidence="5" id="KW-0269">Exonuclease</keyword>
<dbReference type="GO" id="GO:0005634">
    <property type="term" value="C:nucleus"/>
    <property type="evidence" value="ECO:0007669"/>
    <property type="project" value="UniProtKB-SubCell"/>
</dbReference>
<comment type="subcellular location">
    <subcellularLocation>
        <location evidence="1">Nucleus</location>
    </subcellularLocation>
</comment>
<dbReference type="InterPro" id="IPR036397">
    <property type="entry name" value="RNaseH_sf"/>
</dbReference>
<dbReference type="InterPro" id="IPR047021">
    <property type="entry name" value="REXO1/3/4-like"/>
</dbReference>
<dbReference type="InterPro" id="IPR013520">
    <property type="entry name" value="Ribonucl_H"/>
</dbReference>
<dbReference type="SUPFAM" id="SSF53098">
    <property type="entry name" value="Ribonuclease H-like"/>
    <property type="match status" value="1"/>
</dbReference>
<keyword evidence="3" id="KW-0540">Nuclease</keyword>
<dbReference type="GeneTree" id="ENSGT00940000158590"/>
<dbReference type="PANTHER" id="PTHR12801">
    <property type="entry name" value="RNA EXONUCLEASE REXO1 / RECO3 FAMILY MEMBER-RELATED"/>
    <property type="match status" value="1"/>
</dbReference>
<dbReference type="CDD" id="cd06145">
    <property type="entry name" value="REX1_like"/>
    <property type="match status" value="1"/>
</dbReference>
<feature type="region of interest" description="Disordered" evidence="7">
    <location>
        <begin position="133"/>
        <end position="155"/>
    </location>
</feature>
<keyword evidence="6" id="KW-0539">Nucleus</keyword>
<dbReference type="InterPro" id="IPR012337">
    <property type="entry name" value="RNaseH-like_sf"/>
</dbReference>
<evidence type="ECO:0000256" key="1">
    <source>
        <dbReference type="ARBA" id="ARBA00004123"/>
    </source>
</evidence>
<evidence type="ECO:0000256" key="3">
    <source>
        <dbReference type="ARBA" id="ARBA00022722"/>
    </source>
</evidence>
<evidence type="ECO:0000256" key="4">
    <source>
        <dbReference type="ARBA" id="ARBA00022801"/>
    </source>
</evidence>
<reference evidence="9" key="1">
    <citation type="submission" date="2025-08" db="UniProtKB">
        <authorList>
            <consortium name="Ensembl"/>
        </authorList>
    </citation>
    <scope>IDENTIFICATION</scope>
</reference>
<dbReference type="Proteomes" id="UP000694407">
    <property type="component" value="Unplaced"/>
</dbReference>
<dbReference type="GO" id="GO:0004527">
    <property type="term" value="F:exonuclease activity"/>
    <property type="evidence" value="ECO:0007669"/>
    <property type="project" value="UniProtKB-KW"/>
</dbReference>
<proteinExistence type="inferred from homology"/>
<dbReference type="GO" id="GO:0003676">
    <property type="term" value="F:nucleic acid binding"/>
    <property type="evidence" value="ECO:0007669"/>
    <property type="project" value="InterPro"/>
</dbReference>
<feature type="region of interest" description="Disordered" evidence="7">
    <location>
        <begin position="635"/>
        <end position="663"/>
    </location>
</feature>
<organism evidence="9 10">
    <name type="scientific">Marmota marmota marmota</name>
    <name type="common">Alpine marmot</name>
    <dbReference type="NCBI Taxonomy" id="9994"/>
    <lineage>
        <taxon>Eukaryota</taxon>
        <taxon>Metazoa</taxon>
        <taxon>Chordata</taxon>
        <taxon>Craniata</taxon>
        <taxon>Vertebrata</taxon>
        <taxon>Euteleostomi</taxon>
        <taxon>Mammalia</taxon>
        <taxon>Eutheria</taxon>
        <taxon>Euarchontoglires</taxon>
        <taxon>Glires</taxon>
        <taxon>Rodentia</taxon>
        <taxon>Sciuromorpha</taxon>
        <taxon>Sciuridae</taxon>
        <taxon>Xerinae</taxon>
        <taxon>Marmotini</taxon>
        <taxon>Marmota</taxon>
    </lineage>
</organism>
<reference evidence="9" key="2">
    <citation type="submission" date="2025-09" db="UniProtKB">
        <authorList>
            <consortium name="Ensembl"/>
        </authorList>
    </citation>
    <scope>IDENTIFICATION</scope>
</reference>
<dbReference type="SMART" id="SM00479">
    <property type="entry name" value="EXOIII"/>
    <property type="match status" value="1"/>
</dbReference>
<dbReference type="Pfam" id="PF15870">
    <property type="entry name" value="EloA-BP1"/>
    <property type="match status" value="2"/>
</dbReference>
<dbReference type="Ensembl" id="ENSMMMT00000029281.1">
    <property type="protein sequence ID" value="ENSMMMP00000025864.1"/>
    <property type="gene ID" value="ENSMMMG00000022672.1"/>
</dbReference>
<dbReference type="AlphaFoldDB" id="A0A8C6A9L2"/>
<evidence type="ECO:0000256" key="6">
    <source>
        <dbReference type="ARBA" id="ARBA00023242"/>
    </source>
</evidence>
<comment type="similarity">
    <text evidence="2">Belongs to the REXO1/REXO3 family.</text>
</comment>
<dbReference type="FunFam" id="3.30.420.10:FF:000021">
    <property type="entry name" value="RNA exonuclease 1 homolog"/>
    <property type="match status" value="1"/>
</dbReference>
<feature type="domain" description="Exonuclease" evidence="8">
    <location>
        <begin position="402"/>
        <end position="561"/>
    </location>
</feature>
<evidence type="ECO:0000256" key="5">
    <source>
        <dbReference type="ARBA" id="ARBA00022839"/>
    </source>
</evidence>
<dbReference type="InterPro" id="IPR034922">
    <property type="entry name" value="REX1-like_exo"/>
</dbReference>
<evidence type="ECO:0000256" key="2">
    <source>
        <dbReference type="ARBA" id="ARBA00006357"/>
    </source>
</evidence>
<feature type="compositionally biased region" description="Basic and acidic residues" evidence="7">
    <location>
        <begin position="651"/>
        <end position="663"/>
    </location>
</feature>
<evidence type="ECO:0000256" key="7">
    <source>
        <dbReference type="SAM" id="MobiDB-lite"/>
    </source>
</evidence>
<evidence type="ECO:0000313" key="10">
    <source>
        <dbReference type="Proteomes" id="UP000694407"/>
    </source>
</evidence>
<accession>A0A8C6A9L2</accession>
<keyword evidence="10" id="KW-1185">Reference proteome</keyword>
<protein>
    <recommendedName>
        <fullName evidence="8">Exonuclease domain-containing protein</fullName>
    </recommendedName>
</protein>